<keyword evidence="3" id="KW-1185">Reference proteome</keyword>
<feature type="region of interest" description="Disordered" evidence="1">
    <location>
        <begin position="103"/>
        <end position="147"/>
    </location>
</feature>
<evidence type="ECO:0000256" key="1">
    <source>
        <dbReference type="SAM" id="MobiDB-lite"/>
    </source>
</evidence>
<gene>
    <name evidence="2" type="ORF">BSTOLATCC_MIC14439</name>
</gene>
<feature type="compositionally biased region" description="Polar residues" evidence="1">
    <location>
        <begin position="110"/>
        <end position="126"/>
    </location>
</feature>
<reference evidence="2" key="1">
    <citation type="submission" date="2021-09" db="EMBL/GenBank/DDBJ databases">
        <authorList>
            <consortium name="AG Swart"/>
            <person name="Singh M."/>
            <person name="Singh A."/>
            <person name="Seah K."/>
            <person name="Emmerich C."/>
        </authorList>
    </citation>
    <scope>NUCLEOTIDE SEQUENCE</scope>
    <source>
        <strain evidence="2">ATCC30299</strain>
    </source>
</reference>
<evidence type="ECO:0000313" key="2">
    <source>
        <dbReference type="EMBL" id="CAG9315689.1"/>
    </source>
</evidence>
<accession>A0AAU9IU44</accession>
<dbReference type="AlphaFoldDB" id="A0AAU9IU44"/>
<name>A0AAU9IU44_9CILI</name>
<dbReference type="EMBL" id="CAJZBQ010000014">
    <property type="protein sequence ID" value="CAG9315689.1"/>
    <property type="molecule type" value="Genomic_DNA"/>
</dbReference>
<proteinExistence type="predicted"/>
<organism evidence="2 3">
    <name type="scientific">Blepharisma stoltei</name>
    <dbReference type="NCBI Taxonomy" id="1481888"/>
    <lineage>
        <taxon>Eukaryota</taxon>
        <taxon>Sar</taxon>
        <taxon>Alveolata</taxon>
        <taxon>Ciliophora</taxon>
        <taxon>Postciliodesmatophora</taxon>
        <taxon>Heterotrichea</taxon>
        <taxon>Heterotrichida</taxon>
        <taxon>Blepharismidae</taxon>
        <taxon>Blepharisma</taxon>
    </lineage>
</organism>
<protein>
    <submittedName>
        <fullName evidence="2">Uncharacterized protein</fullName>
    </submittedName>
</protein>
<dbReference type="Proteomes" id="UP001162131">
    <property type="component" value="Unassembled WGS sequence"/>
</dbReference>
<comment type="caution">
    <text evidence="2">The sequence shown here is derived from an EMBL/GenBank/DDBJ whole genome shotgun (WGS) entry which is preliminary data.</text>
</comment>
<sequence>MDNQFQLNIRSTKRKFSQPAMRSTMSSQGTRVFSIDSSGNPNFNNNDQACQNSPFKLKSDRNLPHFTSALNTLNRTQTMTLESGDKSPSVSNPKSFKRIISFRDAENLRTQDNNSQQSLGESSPTKTVRFLDEENSLNNDPEPQPTRRRARIKTLKLNVKPCNLYDIKEDDSLEHENIFLNQTIKEKNEENYIRDLSEVWTHKHYRCRVREFSISPEDESRKFQEKSPKFAKGAKLKEMIGEKNISDIRIRVRGSVISSRLSADKVDQDNKIEKTEKRNSLDSISKERKIQFSRKIHPKRWTWKGANGVIFS</sequence>
<evidence type="ECO:0000313" key="3">
    <source>
        <dbReference type="Proteomes" id="UP001162131"/>
    </source>
</evidence>